<evidence type="ECO:0000313" key="6">
    <source>
        <dbReference type="Proteomes" id="UP000243807"/>
    </source>
</evidence>
<reference evidence="5 6" key="1">
    <citation type="submission" date="2017-01" db="EMBL/GenBank/DDBJ databases">
        <title>Draft sequence of Acidihalobacter ferrooxidans strain DSM 14175 (strain V8).</title>
        <authorList>
            <person name="Khaleque H.N."/>
            <person name="Ramsay J.P."/>
            <person name="Murphy R.J.T."/>
            <person name="Kaksonen A.H."/>
            <person name="Boxall N.J."/>
            <person name="Watkin E.L.J."/>
        </authorList>
    </citation>
    <scope>NUCLEOTIDE SEQUENCE [LARGE SCALE GENOMIC DNA]</scope>
    <source>
        <strain evidence="5 6">V8</strain>
    </source>
</reference>
<protein>
    <recommendedName>
        <fullName evidence="7">Globin</fullName>
    </recommendedName>
</protein>
<dbReference type="Proteomes" id="UP000243807">
    <property type="component" value="Chromosome"/>
</dbReference>
<dbReference type="Pfam" id="PF01152">
    <property type="entry name" value="Bac_globin"/>
    <property type="match status" value="1"/>
</dbReference>
<dbReference type="GO" id="GO:0019825">
    <property type="term" value="F:oxygen binding"/>
    <property type="evidence" value="ECO:0007669"/>
    <property type="project" value="InterPro"/>
</dbReference>
<dbReference type="AlphaFoldDB" id="A0A1P8ULK8"/>
<organism evidence="5 6">
    <name type="scientific">Acidihalobacter ferrooxydans</name>
    <dbReference type="NCBI Taxonomy" id="1765967"/>
    <lineage>
        <taxon>Bacteria</taxon>
        <taxon>Pseudomonadati</taxon>
        <taxon>Pseudomonadota</taxon>
        <taxon>Gammaproteobacteria</taxon>
        <taxon>Chromatiales</taxon>
        <taxon>Ectothiorhodospiraceae</taxon>
        <taxon>Acidihalobacter</taxon>
    </lineage>
</organism>
<dbReference type="KEGG" id="afy:BW247_13555"/>
<dbReference type="GO" id="GO:0046872">
    <property type="term" value="F:metal ion binding"/>
    <property type="evidence" value="ECO:0007669"/>
    <property type="project" value="UniProtKB-KW"/>
</dbReference>
<evidence type="ECO:0000256" key="2">
    <source>
        <dbReference type="ARBA" id="ARBA00022617"/>
    </source>
</evidence>
<name>A0A1P8ULK8_9GAMM</name>
<evidence type="ECO:0000256" key="1">
    <source>
        <dbReference type="ARBA" id="ARBA00022448"/>
    </source>
</evidence>
<evidence type="ECO:0000256" key="3">
    <source>
        <dbReference type="ARBA" id="ARBA00022723"/>
    </source>
</evidence>
<gene>
    <name evidence="5" type="ORF">BW247_13555</name>
</gene>
<dbReference type="Gene3D" id="1.10.490.10">
    <property type="entry name" value="Globins"/>
    <property type="match status" value="1"/>
</dbReference>
<dbReference type="CDD" id="cd08916">
    <property type="entry name" value="TrHb3_P"/>
    <property type="match status" value="1"/>
</dbReference>
<evidence type="ECO:0000256" key="4">
    <source>
        <dbReference type="ARBA" id="ARBA00023004"/>
    </source>
</evidence>
<dbReference type="InterPro" id="IPR012292">
    <property type="entry name" value="Globin/Proto"/>
</dbReference>
<sequence>MRITAERIGLQAIRAIVHDFYANVRRDPVLGPRFETIIQDWPAHEAKLTHFWWGALGGPVYARYRYRVVDTHQLIDVESHEIERWLALFTDCLRARLPASEADEWLGRAHAMGGSLTQAVGCR</sequence>
<keyword evidence="1" id="KW-0813">Transport</keyword>
<keyword evidence="2" id="KW-0349">Heme</keyword>
<keyword evidence="6" id="KW-1185">Reference proteome</keyword>
<evidence type="ECO:0008006" key="7">
    <source>
        <dbReference type="Google" id="ProtNLM"/>
    </source>
</evidence>
<dbReference type="SUPFAM" id="SSF46458">
    <property type="entry name" value="Globin-like"/>
    <property type="match status" value="1"/>
</dbReference>
<keyword evidence="4" id="KW-0408">Iron</keyword>
<evidence type="ECO:0000313" key="5">
    <source>
        <dbReference type="EMBL" id="APZ44719.1"/>
    </source>
</evidence>
<dbReference type="GO" id="GO:0020037">
    <property type="term" value="F:heme binding"/>
    <property type="evidence" value="ECO:0007669"/>
    <property type="project" value="InterPro"/>
</dbReference>
<proteinExistence type="predicted"/>
<accession>A0A1P8ULK8</accession>
<keyword evidence="3" id="KW-0479">Metal-binding</keyword>
<dbReference type="InterPro" id="IPR001486">
    <property type="entry name" value="Hemoglobin_trunc"/>
</dbReference>
<dbReference type="STRING" id="1765967.BW247_13555"/>
<dbReference type="EMBL" id="CP019434">
    <property type="protein sequence ID" value="APZ44719.1"/>
    <property type="molecule type" value="Genomic_DNA"/>
</dbReference>
<dbReference type="InterPro" id="IPR009050">
    <property type="entry name" value="Globin-like_sf"/>
</dbReference>